<feature type="region of interest" description="Disordered" evidence="1">
    <location>
        <begin position="190"/>
        <end position="216"/>
    </location>
</feature>
<gene>
    <name evidence="3" type="ORF">J4557_38405</name>
</gene>
<feature type="compositionally biased region" description="Polar residues" evidence="1">
    <location>
        <begin position="207"/>
        <end position="216"/>
    </location>
</feature>
<sequence length="216" mass="23378">MESEYLVEMTTHVPEGTPAHEVADVRAREAANTRELAARGRVLRLWRPPLGPGEWRTIGLFTADGPDDLERTPASMPLRVWRTDEVTELAAHPNDPGRGEVPRAAGGAEYLVTFIVDVPDAASPRIVDEMLAREAARARELAAEGLLARLWTLPGRGRNLGLWQAVEAGRLQEILRALPLADWLTTETVPLTRHPSDPAVAEEPPASTGSAGTPAA</sequence>
<comment type="caution">
    <text evidence="3">The sequence shown here is derived from an EMBL/GenBank/DDBJ whole genome shotgun (WGS) entry which is preliminary data.</text>
</comment>
<keyword evidence="4" id="KW-1185">Reference proteome</keyword>
<dbReference type="SUPFAM" id="SSF54909">
    <property type="entry name" value="Dimeric alpha+beta barrel"/>
    <property type="match status" value="2"/>
</dbReference>
<evidence type="ECO:0000313" key="4">
    <source>
        <dbReference type="Proteomes" id="UP000666915"/>
    </source>
</evidence>
<evidence type="ECO:0000313" key="3">
    <source>
        <dbReference type="EMBL" id="MBO2443413.1"/>
    </source>
</evidence>
<dbReference type="EMBL" id="JAGEOK010000033">
    <property type="protein sequence ID" value="MBO2443413.1"/>
    <property type="molecule type" value="Genomic_DNA"/>
</dbReference>
<protein>
    <recommendedName>
        <fullName evidence="2">Muconolactone isomerase domain-containing protein</fullName>
    </recommendedName>
</protein>
<proteinExistence type="predicted"/>
<reference evidence="3 4" key="1">
    <citation type="submission" date="2021-03" db="EMBL/GenBank/DDBJ databases">
        <authorList>
            <person name="Kanchanasin P."/>
            <person name="Saeng-In P."/>
            <person name="Phongsopitanun W."/>
            <person name="Yuki M."/>
            <person name="Kudo T."/>
            <person name="Ohkuma M."/>
            <person name="Tanasupawat S."/>
        </authorList>
    </citation>
    <scope>NUCLEOTIDE SEQUENCE [LARGE SCALE GENOMIC DNA]</scope>
    <source>
        <strain evidence="3 4">L46</strain>
    </source>
</reference>
<feature type="domain" description="Muconolactone isomerase" evidence="2">
    <location>
        <begin position="109"/>
        <end position="197"/>
    </location>
</feature>
<dbReference type="Gene3D" id="3.30.70.1060">
    <property type="entry name" value="Dimeric alpha+beta barrel"/>
    <property type="match status" value="2"/>
</dbReference>
<feature type="domain" description="Muconolactone isomerase" evidence="2">
    <location>
        <begin position="4"/>
        <end position="95"/>
    </location>
</feature>
<dbReference type="InterPro" id="IPR011008">
    <property type="entry name" value="Dimeric_a/b-barrel"/>
</dbReference>
<name>A0ABS3RB16_9ACTN</name>
<accession>A0ABS3RB16</accession>
<dbReference type="Pfam" id="PF02426">
    <property type="entry name" value="MIase"/>
    <property type="match status" value="2"/>
</dbReference>
<organism evidence="3 4">
    <name type="scientific">Actinomadura nitritigenes</name>
    <dbReference type="NCBI Taxonomy" id="134602"/>
    <lineage>
        <taxon>Bacteria</taxon>
        <taxon>Bacillati</taxon>
        <taxon>Actinomycetota</taxon>
        <taxon>Actinomycetes</taxon>
        <taxon>Streptosporangiales</taxon>
        <taxon>Thermomonosporaceae</taxon>
        <taxon>Actinomadura</taxon>
    </lineage>
</organism>
<dbReference type="InterPro" id="IPR026029">
    <property type="entry name" value="MLI_dom"/>
</dbReference>
<dbReference type="Proteomes" id="UP000666915">
    <property type="component" value="Unassembled WGS sequence"/>
</dbReference>
<evidence type="ECO:0000256" key="1">
    <source>
        <dbReference type="SAM" id="MobiDB-lite"/>
    </source>
</evidence>
<dbReference type="RefSeq" id="WP_208271728.1">
    <property type="nucleotide sequence ID" value="NZ_BAAAGM010000026.1"/>
</dbReference>
<evidence type="ECO:0000259" key="2">
    <source>
        <dbReference type="Pfam" id="PF02426"/>
    </source>
</evidence>